<dbReference type="NCBIfam" id="TIGR03534">
    <property type="entry name" value="RF_mod_PrmC"/>
    <property type="match status" value="1"/>
</dbReference>
<dbReference type="InterPro" id="IPR050320">
    <property type="entry name" value="N5-glutamine_MTase"/>
</dbReference>
<dbReference type="PROSITE" id="PS00092">
    <property type="entry name" value="N6_MTASE"/>
    <property type="match status" value="1"/>
</dbReference>
<dbReference type="InterPro" id="IPR040758">
    <property type="entry name" value="PrmC_N"/>
</dbReference>
<evidence type="ECO:0000256" key="3">
    <source>
        <dbReference type="ARBA" id="ARBA00022691"/>
    </source>
</evidence>
<reference evidence="8 9" key="1">
    <citation type="submission" date="2018-06" db="EMBL/GenBank/DDBJ databases">
        <title>Extensive metabolic versatility and redundancy in microbially diverse, dynamic hydrothermal sediments.</title>
        <authorList>
            <person name="Dombrowski N."/>
            <person name="Teske A."/>
            <person name="Baker B.J."/>
        </authorList>
    </citation>
    <scope>NUCLEOTIDE SEQUENCE [LARGE SCALE GENOMIC DNA]</scope>
    <source>
        <strain evidence="8">B3_G15</strain>
    </source>
</reference>
<dbReference type="GO" id="GO:0102559">
    <property type="term" value="F:peptide chain release factor N(5)-glutamine methyltransferase activity"/>
    <property type="evidence" value="ECO:0007669"/>
    <property type="project" value="UniProtKB-EC"/>
</dbReference>
<dbReference type="EC" id="2.1.1.297" evidence="5"/>
<dbReference type="InterPro" id="IPR004556">
    <property type="entry name" value="HemK-like"/>
</dbReference>
<dbReference type="Gene3D" id="3.40.50.150">
    <property type="entry name" value="Vaccinia Virus protein VP39"/>
    <property type="match status" value="1"/>
</dbReference>
<dbReference type="PANTHER" id="PTHR18895">
    <property type="entry name" value="HEMK METHYLTRANSFERASE"/>
    <property type="match status" value="1"/>
</dbReference>
<evidence type="ECO:0000256" key="5">
    <source>
        <dbReference type="HAMAP-Rule" id="MF_02126"/>
    </source>
</evidence>
<dbReference type="GO" id="GO:0032259">
    <property type="term" value="P:methylation"/>
    <property type="evidence" value="ECO:0007669"/>
    <property type="project" value="UniProtKB-KW"/>
</dbReference>
<keyword evidence="1 5" id="KW-0489">Methyltransferase</keyword>
<comment type="caution">
    <text evidence="5">Lacks conserved residue(s) required for the propagation of feature annotation.</text>
</comment>
<keyword evidence="2 5" id="KW-0808">Transferase</keyword>
<dbReference type="Proteomes" id="UP000280417">
    <property type="component" value="Unassembled WGS sequence"/>
</dbReference>
<dbReference type="SUPFAM" id="SSF53335">
    <property type="entry name" value="S-adenosyl-L-methionine-dependent methyltransferases"/>
    <property type="match status" value="1"/>
</dbReference>
<comment type="function">
    <text evidence="5">Methylates the class 1 translation termination release factors RF1/PrfA and RF2/PrfB on the glutamine residue of the universally conserved GGQ motif.</text>
</comment>
<evidence type="ECO:0000313" key="8">
    <source>
        <dbReference type="EMBL" id="RLE15070.1"/>
    </source>
</evidence>
<dbReference type="InterPro" id="IPR029063">
    <property type="entry name" value="SAM-dependent_MTases_sf"/>
</dbReference>
<evidence type="ECO:0000256" key="4">
    <source>
        <dbReference type="ARBA" id="ARBA00048391"/>
    </source>
</evidence>
<feature type="binding site" evidence="5">
    <location>
        <begin position="131"/>
        <end position="135"/>
    </location>
    <ligand>
        <name>S-adenosyl-L-methionine</name>
        <dbReference type="ChEBI" id="CHEBI:59789"/>
    </ligand>
</feature>
<keyword evidence="3 5" id="KW-0949">S-adenosyl-L-methionine</keyword>
<feature type="binding site" evidence="5">
    <location>
        <position position="154"/>
    </location>
    <ligand>
        <name>S-adenosyl-L-methionine</name>
        <dbReference type="ChEBI" id="CHEBI:59789"/>
    </ligand>
</feature>
<organism evidence="8 9">
    <name type="scientific">Aerophobetes bacterium</name>
    <dbReference type="NCBI Taxonomy" id="2030807"/>
    <lineage>
        <taxon>Bacteria</taxon>
        <taxon>Candidatus Aerophobota</taxon>
    </lineage>
</organism>
<feature type="binding site" evidence="5">
    <location>
        <position position="202"/>
    </location>
    <ligand>
        <name>S-adenosyl-L-methionine</name>
        <dbReference type="ChEBI" id="CHEBI:59789"/>
    </ligand>
</feature>
<dbReference type="GO" id="GO:0003676">
    <property type="term" value="F:nucleic acid binding"/>
    <property type="evidence" value="ECO:0007669"/>
    <property type="project" value="InterPro"/>
</dbReference>
<dbReference type="InterPro" id="IPR007848">
    <property type="entry name" value="Small_mtfrase_dom"/>
</dbReference>
<dbReference type="InterPro" id="IPR002052">
    <property type="entry name" value="DNA_methylase_N6_adenine_CS"/>
</dbReference>
<evidence type="ECO:0000259" key="7">
    <source>
        <dbReference type="Pfam" id="PF17827"/>
    </source>
</evidence>
<sequence>MGEKKESIKDLIRWARHYLNSKKINNPQLTAEIIAENITGKEKINLYLDRDTELSKEQKALFKKNIRRCARKIPLAYITGEQYFMGYRFLIRPGIFIPRPETEILVEKAIQFLEEIKKNHPARDIIVVDIGTGSGNIAISIAKKIKNAFIYAVDVSSLALEVAKNNAKAHRVHHQIDFLLGDLFSPLKEKGLEGRADLIVSNPPYVEEEKIRSLPEEVKKEPTFSLNGGREGVTFYKKIIPTSPRWLKKGGVLMLEIGYNQLEKVAKIIYEVQEFVDIPQIFYDLEGIARVISVRKK</sequence>
<dbReference type="AlphaFoldDB" id="A0A662DH12"/>
<dbReference type="InterPro" id="IPR019874">
    <property type="entry name" value="RF_methyltr_PrmC"/>
</dbReference>
<comment type="similarity">
    <text evidence="5">Belongs to the protein N5-glutamine methyltransferase family. PrmC subfamily.</text>
</comment>
<dbReference type="PANTHER" id="PTHR18895:SF74">
    <property type="entry name" value="MTRF1L RELEASE FACTOR GLUTAMINE METHYLTRANSFERASE"/>
    <property type="match status" value="1"/>
</dbReference>
<evidence type="ECO:0000256" key="2">
    <source>
        <dbReference type="ARBA" id="ARBA00022679"/>
    </source>
</evidence>
<dbReference type="CDD" id="cd02440">
    <property type="entry name" value="AdoMet_MTases"/>
    <property type="match status" value="1"/>
</dbReference>
<dbReference type="NCBIfam" id="TIGR00536">
    <property type="entry name" value="hemK_fam"/>
    <property type="match status" value="1"/>
</dbReference>
<comment type="caution">
    <text evidence="8">The sequence shown here is derived from an EMBL/GenBank/DDBJ whole genome shotgun (WGS) entry which is preliminary data.</text>
</comment>
<dbReference type="Pfam" id="PF05175">
    <property type="entry name" value="MTS"/>
    <property type="match status" value="1"/>
</dbReference>
<protein>
    <recommendedName>
        <fullName evidence="5">Release factor glutamine methyltransferase</fullName>
        <shortName evidence="5">RF MTase</shortName>
        <ecNumber evidence="5">2.1.1.297</ecNumber>
    </recommendedName>
    <alternativeName>
        <fullName evidence="5">N5-glutamine methyltransferase PrmC</fullName>
    </alternativeName>
    <alternativeName>
        <fullName evidence="5">Protein-(glutamine-N5) MTase PrmC</fullName>
    </alternativeName>
    <alternativeName>
        <fullName evidence="5">Protein-glutamine N-methyltransferase PrmC</fullName>
    </alternativeName>
</protein>
<gene>
    <name evidence="5 8" type="primary">prmC</name>
    <name evidence="8" type="ORF">DRJ04_01175</name>
</gene>
<evidence type="ECO:0000313" key="9">
    <source>
        <dbReference type="Proteomes" id="UP000280417"/>
    </source>
</evidence>
<dbReference type="Pfam" id="PF17827">
    <property type="entry name" value="PrmC_N"/>
    <property type="match status" value="1"/>
</dbReference>
<comment type="catalytic activity">
    <reaction evidence="4 5">
        <text>L-glutaminyl-[peptide chain release factor] + S-adenosyl-L-methionine = N(5)-methyl-L-glutaminyl-[peptide chain release factor] + S-adenosyl-L-homocysteine + H(+)</text>
        <dbReference type="Rhea" id="RHEA:42896"/>
        <dbReference type="Rhea" id="RHEA-COMP:10271"/>
        <dbReference type="Rhea" id="RHEA-COMP:10272"/>
        <dbReference type="ChEBI" id="CHEBI:15378"/>
        <dbReference type="ChEBI" id="CHEBI:30011"/>
        <dbReference type="ChEBI" id="CHEBI:57856"/>
        <dbReference type="ChEBI" id="CHEBI:59789"/>
        <dbReference type="ChEBI" id="CHEBI:61891"/>
        <dbReference type="EC" id="2.1.1.297"/>
    </reaction>
</comment>
<name>A0A662DH12_UNCAE</name>
<feature type="domain" description="Release factor glutamine methyltransferase N-terminal" evidence="7">
    <location>
        <begin position="10"/>
        <end position="80"/>
    </location>
</feature>
<evidence type="ECO:0000259" key="6">
    <source>
        <dbReference type="Pfam" id="PF05175"/>
    </source>
</evidence>
<feature type="domain" description="Methyltransferase small" evidence="6">
    <location>
        <begin position="113"/>
        <end position="211"/>
    </location>
</feature>
<dbReference type="EMBL" id="QMQA01000018">
    <property type="protein sequence ID" value="RLE15070.1"/>
    <property type="molecule type" value="Genomic_DNA"/>
</dbReference>
<feature type="binding site" evidence="5">
    <location>
        <begin position="202"/>
        <end position="205"/>
    </location>
    <ligand>
        <name>substrate</name>
    </ligand>
</feature>
<dbReference type="Gene3D" id="1.10.8.10">
    <property type="entry name" value="DNA helicase RuvA subunit, C-terminal domain"/>
    <property type="match status" value="1"/>
</dbReference>
<dbReference type="HAMAP" id="MF_02126">
    <property type="entry name" value="RF_methyltr_PrmC"/>
    <property type="match status" value="1"/>
</dbReference>
<proteinExistence type="inferred from homology"/>
<evidence type="ECO:0000256" key="1">
    <source>
        <dbReference type="ARBA" id="ARBA00022603"/>
    </source>
</evidence>
<accession>A0A662DH12</accession>